<comment type="caution">
    <text evidence="2">The sequence shown here is derived from an EMBL/GenBank/DDBJ whole genome shotgun (WGS) entry which is preliminary data.</text>
</comment>
<evidence type="ECO:0000313" key="3">
    <source>
        <dbReference type="Proteomes" id="UP001152622"/>
    </source>
</evidence>
<dbReference type="AlphaFoldDB" id="A0A9Q1J3L0"/>
<organism evidence="2 3">
    <name type="scientific">Synaphobranchus kaupii</name>
    <name type="common">Kaup's arrowtooth eel</name>
    <dbReference type="NCBI Taxonomy" id="118154"/>
    <lineage>
        <taxon>Eukaryota</taxon>
        <taxon>Metazoa</taxon>
        <taxon>Chordata</taxon>
        <taxon>Craniata</taxon>
        <taxon>Vertebrata</taxon>
        <taxon>Euteleostomi</taxon>
        <taxon>Actinopterygii</taxon>
        <taxon>Neopterygii</taxon>
        <taxon>Teleostei</taxon>
        <taxon>Anguilliformes</taxon>
        <taxon>Synaphobranchidae</taxon>
        <taxon>Synaphobranchus</taxon>
    </lineage>
</organism>
<evidence type="ECO:0000256" key="1">
    <source>
        <dbReference type="SAM" id="MobiDB-lite"/>
    </source>
</evidence>
<name>A0A9Q1J3L0_SYNKA</name>
<feature type="region of interest" description="Disordered" evidence="1">
    <location>
        <begin position="1"/>
        <end position="41"/>
    </location>
</feature>
<proteinExistence type="predicted"/>
<dbReference type="Proteomes" id="UP001152622">
    <property type="component" value="Chromosome 4"/>
</dbReference>
<accession>A0A9Q1J3L0</accession>
<dbReference type="EMBL" id="JAINUF010000004">
    <property type="protein sequence ID" value="KAJ8365584.1"/>
    <property type="molecule type" value="Genomic_DNA"/>
</dbReference>
<keyword evidence="3" id="KW-1185">Reference proteome</keyword>
<reference evidence="2" key="1">
    <citation type="journal article" date="2023" name="Science">
        <title>Genome structures resolve the early diversification of teleost fishes.</title>
        <authorList>
            <person name="Parey E."/>
            <person name="Louis A."/>
            <person name="Montfort J."/>
            <person name="Bouchez O."/>
            <person name="Roques C."/>
            <person name="Iampietro C."/>
            <person name="Lluch J."/>
            <person name="Castinel A."/>
            <person name="Donnadieu C."/>
            <person name="Desvignes T."/>
            <person name="Floi Bucao C."/>
            <person name="Jouanno E."/>
            <person name="Wen M."/>
            <person name="Mejri S."/>
            <person name="Dirks R."/>
            <person name="Jansen H."/>
            <person name="Henkel C."/>
            <person name="Chen W.J."/>
            <person name="Zahm M."/>
            <person name="Cabau C."/>
            <person name="Klopp C."/>
            <person name="Thompson A.W."/>
            <person name="Robinson-Rechavi M."/>
            <person name="Braasch I."/>
            <person name="Lecointre G."/>
            <person name="Bobe J."/>
            <person name="Postlethwait J.H."/>
            <person name="Berthelot C."/>
            <person name="Roest Crollius H."/>
            <person name="Guiguen Y."/>
        </authorList>
    </citation>
    <scope>NUCLEOTIDE SEQUENCE</scope>
    <source>
        <strain evidence="2">WJC10195</strain>
    </source>
</reference>
<protein>
    <submittedName>
        <fullName evidence="2">Uncharacterized protein</fullName>
    </submittedName>
</protein>
<evidence type="ECO:0000313" key="2">
    <source>
        <dbReference type="EMBL" id="KAJ8365584.1"/>
    </source>
</evidence>
<gene>
    <name evidence="2" type="ORF">SKAU_G00144150</name>
</gene>
<sequence>MRAECQRIPCPPARLPLKSSGPHQPFSSPPSPRGPGDSSSTWCLISDAATLRTELTFTGSHSQTSSLQNCLLKEKARYGSEASHRISVSKLAFMTLQTTED</sequence>